<keyword evidence="5" id="KW-1185">Reference proteome</keyword>
<dbReference type="InterPro" id="IPR050952">
    <property type="entry name" value="TRIM-NHL_E3_ligases"/>
</dbReference>
<dbReference type="GO" id="GO:0043161">
    <property type="term" value="P:proteasome-mediated ubiquitin-dependent protein catabolic process"/>
    <property type="evidence" value="ECO:0007669"/>
    <property type="project" value="TreeGrafter"/>
</dbReference>
<dbReference type="PANTHER" id="PTHR24104">
    <property type="entry name" value="E3 UBIQUITIN-PROTEIN LIGASE NHLRC1-RELATED"/>
    <property type="match status" value="1"/>
</dbReference>
<dbReference type="AlphaFoldDB" id="A0A8K0AFZ7"/>
<feature type="region of interest" description="Disordered" evidence="3">
    <location>
        <begin position="37"/>
        <end position="86"/>
    </location>
</feature>
<dbReference type="Pfam" id="PF17170">
    <property type="entry name" value="DUF5128"/>
    <property type="match status" value="1"/>
</dbReference>
<dbReference type="GO" id="GO:0000209">
    <property type="term" value="P:protein polyubiquitination"/>
    <property type="evidence" value="ECO:0007669"/>
    <property type="project" value="TreeGrafter"/>
</dbReference>
<proteinExistence type="predicted"/>
<keyword evidence="1" id="KW-0677">Repeat</keyword>
<name>A0A8K0AFZ7_BRALA</name>
<sequence>MEEKGTPNCSTQVEEYDDDYIEPYLTTYHLENLEIENPGDIASLNPESLEESSRRSNRVRDDDILQDGEQQAREENNSEDSTDHDYTYITDPEYTYIDNTSGVDAQNAQEKGGLSHTDSSSQTTQPLKHTSQQKEQRGLVEFHLWESDVNNHDTPGRNDNRIALDRMSNRAFVTETDGQRGQVNVFWMNGMLKRKFGRRQGLVHPTGITVDNEDRILVADSYTAYIYVYRDNGQFLFKLAGKGSNEGQLSLLLDIGTDSSRNIIVADSGNKRVELFTSRGELIRHIATDVDPLGIAVGPDGQLVLIEKSKKKVTILMNY</sequence>
<feature type="compositionally biased region" description="Basic and acidic residues" evidence="3">
    <location>
        <begin position="70"/>
        <end position="86"/>
    </location>
</feature>
<reference evidence="4" key="1">
    <citation type="submission" date="2022-01" db="EMBL/GenBank/DDBJ databases">
        <authorList>
            <person name="Braso-Vives M."/>
        </authorList>
    </citation>
    <scope>NUCLEOTIDE SEQUENCE</scope>
</reference>
<dbReference type="Proteomes" id="UP000838412">
    <property type="component" value="Chromosome 9"/>
</dbReference>
<dbReference type="PROSITE" id="PS51125">
    <property type="entry name" value="NHL"/>
    <property type="match status" value="1"/>
</dbReference>
<evidence type="ECO:0000313" key="4">
    <source>
        <dbReference type="EMBL" id="CAH1274746.1"/>
    </source>
</evidence>
<dbReference type="GO" id="GO:0061630">
    <property type="term" value="F:ubiquitin protein ligase activity"/>
    <property type="evidence" value="ECO:0007669"/>
    <property type="project" value="TreeGrafter"/>
</dbReference>
<evidence type="ECO:0000256" key="2">
    <source>
        <dbReference type="PROSITE-ProRule" id="PRU00504"/>
    </source>
</evidence>
<feature type="compositionally biased region" description="Basic and acidic residues" evidence="3">
    <location>
        <begin position="51"/>
        <end position="63"/>
    </location>
</feature>
<organism evidence="4 5">
    <name type="scientific">Branchiostoma lanceolatum</name>
    <name type="common">Common lancelet</name>
    <name type="synonym">Amphioxus lanceolatum</name>
    <dbReference type="NCBI Taxonomy" id="7740"/>
    <lineage>
        <taxon>Eukaryota</taxon>
        <taxon>Metazoa</taxon>
        <taxon>Chordata</taxon>
        <taxon>Cephalochordata</taxon>
        <taxon>Leptocardii</taxon>
        <taxon>Amphioxiformes</taxon>
        <taxon>Branchiostomatidae</taxon>
        <taxon>Branchiostoma</taxon>
    </lineage>
</organism>
<feature type="compositionally biased region" description="Polar residues" evidence="3">
    <location>
        <begin position="116"/>
        <end position="130"/>
    </location>
</feature>
<dbReference type="PANTHER" id="PTHR24104:SF50">
    <property type="entry name" value="SMP-30_GLUCONOLACTONASE_LRE-LIKE REGION DOMAIN-CONTAINING PROTEIN"/>
    <property type="match status" value="1"/>
</dbReference>
<dbReference type="OrthoDB" id="10039644at2759"/>
<gene>
    <name evidence="4" type="primary">TRIM3</name>
    <name evidence="4" type="ORF">BLAG_LOCUS25679</name>
</gene>
<protein>
    <submittedName>
        <fullName evidence="4">TRIM3 protein</fullName>
    </submittedName>
</protein>
<dbReference type="SUPFAM" id="SSF101898">
    <property type="entry name" value="NHL repeat"/>
    <property type="match status" value="1"/>
</dbReference>
<dbReference type="InterPro" id="IPR011042">
    <property type="entry name" value="6-blade_b-propeller_TolB-like"/>
</dbReference>
<feature type="repeat" description="NHL" evidence="2">
    <location>
        <begin position="236"/>
        <end position="279"/>
    </location>
</feature>
<evidence type="ECO:0000256" key="1">
    <source>
        <dbReference type="ARBA" id="ARBA00022737"/>
    </source>
</evidence>
<accession>A0A8K0AFZ7</accession>
<dbReference type="EMBL" id="OV696694">
    <property type="protein sequence ID" value="CAH1274746.1"/>
    <property type="molecule type" value="Genomic_DNA"/>
</dbReference>
<dbReference type="Gene3D" id="2.120.10.30">
    <property type="entry name" value="TolB, C-terminal domain"/>
    <property type="match status" value="1"/>
</dbReference>
<evidence type="ECO:0000313" key="5">
    <source>
        <dbReference type="Proteomes" id="UP000838412"/>
    </source>
</evidence>
<feature type="region of interest" description="Disordered" evidence="3">
    <location>
        <begin position="106"/>
        <end position="135"/>
    </location>
</feature>
<dbReference type="InterPro" id="IPR001258">
    <property type="entry name" value="NHL_repeat"/>
</dbReference>
<evidence type="ECO:0000256" key="3">
    <source>
        <dbReference type="SAM" id="MobiDB-lite"/>
    </source>
</evidence>